<sequence>MSEKIKILFCGDVEGRFDVLFKRVAAINNKSGPFDLLLCVGNFFGINNKEFRPYRLGDKTVPVPTYILGPNKQDQLKEYPEDESQFELCPNVYYLGKRGIYNDSKGLRIAYISGTASLEQLGQPWTYNERDVSNLCDAALKGNPSFRGVDILLTSQWPAGIVNNDSKVNLTLNCTSELVSYLCMKLKPRYMISGFEGVHYEMAPFRCPNLGDHDTTMDIATRFIGLARVGNASKDKWIYALNVTPLDKMKISEVVQRTTDEISCPFNFIELEQKLFKGEKRKTEGTTQYFYDMNAPMEERKRGKTKKPRIEFDQSKCWFCLSSPSVEKHLVITVGNFCYLSLAKGGIVDEHLMICPMEHYQSTIACTEEIVQEMNSFKEALKKFYARDGRVPIFFERNYKTSHMQLQAIPVPLKATKELKDIFLDEAKARGFHLESLEDHHRLQQVIPPKTPFFTVELLGKWSLYTKIEGRSMNFPLSFAREVLAMGPVLNLPDRVEYKDCILLDKEEEISLVARIRKDFQAYDFTT</sequence>
<dbReference type="Proteomes" id="UP001566132">
    <property type="component" value="Unassembled WGS sequence"/>
</dbReference>
<dbReference type="SUPFAM" id="SSF54197">
    <property type="entry name" value="HIT-like"/>
    <property type="match status" value="1"/>
</dbReference>
<dbReference type="InterPro" id="IPR006768">
    <property type="entry name" value="Cwf19-like_C_dom-1"/>
</dbReference>
<evidence type="ECO:0000256" key="1">
    <source>
        <dbReference type="ARBA" id="ARBA00006795"/>
    </source>
</evidence>
<dbReference type="InterPro" id="IPR040194">
    <property type="entry name" value="Cwf19-like"/>
</dbReference>
<feature type="domain" description="Cwf19-like protein C-terminal" evidence="2">
    <location>
        <begin position="435"/>
        <end position="526"/>
    </location>
</feature>
<accession>A0ABD1EQ72</accession>
<evidence type="ECO:0000259" key="3">
    <source>
        <dbReference type="Pfam" id="PF04677"/>
    </source>
</evidence>
<dbReference type="Pfam" id="PF04676">
    <property type="entry name" value="CwfJ_C_2"/>
    <property type="match status" value="1"/>
</dbReference>
<dbReference type="PANTHER" id="PTHR12072:SF4">
    <property type="entry name" value="CWF19-LIKE PROTEIN 1"/>
    <property type="match status" value="1"/>
</dbReference>
<dbReference type="EMBL" id="JBDJPC010000005">
    <property type="protein sequence ID" value="KAL1500780.1"/>
    <property type="molecule type" value="Genomic_DNA"/>
</dbReference>
<dbReference type="AlphaFoldDB" id="A0ABD1EQ72"/>
<evidence type="ECO:0000313" key="4">
    <source>
        <dbReference type="EMBL" id="KAL1500780.1"/>
    </source>
</evidence>
<proteinExistence type="inferred from homology"/>
<gene>
    <name evidence="4" type="ORF">ABEB36_006225</name>
</gene>
<evidence type="ECO:0008006" key="6">
    <source>
        <dbReference type="Google" id="ProtNLM"/>
    </source>
</evidence>
<evidence type="ECO:0000313" key="5">
    <source>
        <dbReference type="Proteomes" id="UP001566132"/>
    </source>
</evidence>
<protein>
    <recommendedName>
        <fullName evidence="6">CWF19-like protein 1</fullName>
    </recommendedName>
</protein>
<reference evidence="4 5" key="1">
    <citation type="submission" date="2024-05" db="EMBL/GenBank/DDBJ databases">
        <title>Genetic variation in Jamaican populations of the coffee berry borer (Hypothenemus hampei).</title>
        <authorList>
            <person name="Errbii M."/>
            <person name="Myrie A."/>
        </authorList>
    </citation>
    <scope>NUCLEOTIDE SEQUENCE [LARGE SCALE GENOMIC DNA]</scope>
    <source>
        <strain evidence="4">JA-Hopewell-2020-01-JO</strain>
        <tissue evidence="4">Whole body</tissue>
    </source>
</reference>
<dbReference type="InterPro" id="IPR036265">
    <property type="entry name" value="HIT-like_sf"/>
</dbReference>
<dbReference type="Pfam" id="PF04677">
    <property type="entry name" value="CwfJ_C_1"/>
    <property type="match status" value="1"/>
</dbReference>
<comment type="similarity">
    <text evidence="1">Belongs to the CWF19 family.</text>
</comment>
<organism evidence="4 5">
    <name type="scientific">Hypothenemus hampei</name>
    <name type="common">Coffee berry borer</name>
    <dbReference type="NCBI Taxonomy" id="57062"/>
    <lineage>
        <taxon>Eukaryota</taxon>
        <taxon>Metazoa</taxon>
        <taxon>Ecdysozoa</taxon>
        <taxon>Arthropoda</taxon>
        <taxon>Hexapoda</taxon>
        <taxon>Insecta</taxon>
        <taxon>Pterygota</taxon>
        <taxon>Neoptera</taxon>
        <taxon>Endopterygota</taxon>
        <taxon>Coleoptera</taxon>
        <taxon>Polyphaga</taxon>
        <taxon>Cucujiformia</taxon>
        <taxon>Curculionidae</taxon>
        <taxon>Scolytinae</taxon>
        <taxon>Hypothenemus</taxon>
    </lineage>
</organism>
<comment type="caution">
    <text evidence="4">The sequence shown here is derived from an EMBL/GenBank/DDBJ whole genome shotgun (WGS) entry which is preliminary data.</text>
</comment>
<evidence type="ECO:0000259" key="2">
    <source>
        <dbReference type="Pfam" id="PF04676"/>
    </source>
</evidence>
<dbReference type="InterPro" id="IPR006767">
    <property type="entry name" value="Cwf19-like_C_dom-2"/>
</dbReference>
<name>A0ABD1EQ72_HYPHA</name>
<dbReference type="CDD" id="cd07380">
    <property type="entry name" value="MPP_CWF19_N"/>
    <property type="match status" value="1"/>
</dbReference>
<feature type="domain" description="Cwf19-like C-terminal" evidence="3">
    <location>
        <begin position="306"/>
        <end position="423"/>
    </location>
</feature>
<keyword evidence="5" id="KW-1185">Reference proteome</keyword>
<dbReference type="PANTHER" id="PTHR12072">
    <property type="entry name" value="CWF19, CELL CYCLE CONTROL PROTEIN"/>
    <property type="match status" value="1"/>
</dbReference>